<proteinExistence type="predicted"/>
<keyword evidence="2" id="KW-1185">Reference proteome</keyword>
<sequence length="662" mass="74836">MIEKKRDKLFGVATSIAKGAEVASSIDSLRPVVTNGIKNETRENKSRWSVDSFGSLDNQETDLSSFGTPITQKGENILINHTKERKLIVSSNCIQLIPKSKYLSLSDTNNKPLEVEKDVRDFQIKEYMIDTMPPEKDQNDLLSKQSNENLIKGEIRDLPLVPNIPFSLFISYFREQRNQTCKKLLSVWRGYKTRSILRGSLRGLPLLEANGDGIVFHTRKVYLGYTIHKILLSIIDLYDLILDEESRASQGCVGGGTNSSSWLDAMYEQVGDFKNKYISEVNSALKEGSGRRWVSDIVNAREANRGDISRKPRERKGLLPMRFENKYKEKILRSKLLLKSNKTVIRKNNMGDQNITKGRGANDIKSLLGGKQEHLSKDEEYINGFSHIYLPYCLVKSNSLEEVSSYLGVKIDQITGIIQEESILNTGNSSSNANNYNSFETESGFELTPGLGRRMGEFTNDNTPFLDRTTPNPLREPNFNMYFTPNSFVQGSYKDQGQDLAEYYTPVQEEFGDPMIENCEYGNEHIEKQGITQKSISQIKPKPYLKRKSKSILPSRETDIELDKVKSKVKELYKGKNLIEKKISRKVPASGGYELSGSRIPNISSTLNIISVSNSPSSRNSSSKVSRIPKYTTVSLNNTFKNSQNSKGVDTPQIIRSRYSDF</sequence>
<evidence type="ECO:0000313" key="2">
    <source>
        <dbReference type="Proteomes" id="UP000186176"/>
    </source>
</evidence>
<evidence type="ECO:0000313" key="1">
    <source>
        <dbReference type="EMBL" id="OII73981.1"/>
    </source>
</evidence>
<gene>
    <name evidence="1" type="ORF">cubi_02783</name>
</gene>
<dbReference type="RefSeq" id="XP_028875201.1">
    <property type="nucleotide sequence ID" value="XM_029019794.1"/>
</dbReference>
<comment type="caution">
    <text evidence="1">The sequence shown here is derived from an EMBL/GenBank/DDBJ whole genome shotgun (WGS) entry which is preliminary data.</text>
</comment>
<reference evidence="1 2" key="1">
    <citation type="submission" date="2016-10" db="EMBL/GenBank/DDBJ databases">
        <title>Reductive evolution of mitochondrial metabolism and differential evolution of invasion-related proteins in Cryptosporidium.</title>
        <authorList>
            <person name="Liu S."/>
            <person name="Roellig D.M."/>
            <person name="Guo Y."/>
            <person name="Li N."/>
            <person name="Frace M.A."/>
            <person name="Tang K."/>
            <person name="Zhang L."/>
            <person name="Feng Y."/>
            <person name="Xiao L."/>
        </authorList>
    </citation>
    <scope>NUCLEOTIDE SEQUENCE [LARGE SCALE GENOMIC DNA]</scope>
    <source>
        <strain evidence="1">39726</strain>
    </source>
</reference>
<dbReference type="GeneID" id="39979573"/>
<organism evidence="1 2">
    <name type="scientific">Cryptosporidium ubiquitum</name>
    <dbReference type="NCBI Taxonomy" id="857276"/>
    <lineage>
        <taxon>Eukaryota</taxon>
        <taxon>Sar</taxon>
        <taxon>Alveolata</taxon>
        <taxon>Apicomplexa</taxon>
        <taxon>Conoidasida</taxon>
        <taxon>Coccidia</taxon>
        <taxon>Eucoccidiorida</taxon>
        <taxon>Eimeriorina</taxon>
        <taxon>Cryptosporidiidae</taxon>
        <taxon>Cryptosporidium</taxon>
    </lineage>
</organism>
<dbReference type="AlphaFoldDB" id="A0A1J4MM98"/>
<protein>
    <submittedName>
        <fullName evidence="1">Uncharacterized protein</fullName>
    </submittedName>
</protein>
<dbReference type="Proteomes" id="UP000186176">
    <property type="component" value="Unassembled WGS sequence"/>
</dbReference>
<dbReference type="OrthoDB" id="340324at2759"/>
<dbReference type="EMBL" id="LRBP01000013">
    <property type="protein sequence ID" value="OII73981.1"/>
    <property type="molecule type" value="Genomic_DNA"/>
</dbReference>
<accession>A0A1J4MM98</accession>
<dbReference type="VEuPathDB" id="CryptoDB:cubi_02783"/>
<name>A0A1J4MM98_9CRYT</name>